<dbReference type="EMBL" id="JAAGOA010000001">
    <property type="protein sequence ID" value="NED98555.1"/>
    <property type="molecule type" value="Genomic_DNA"/>
</dbReference>
<organism evidence="6 7">
    <name type="scientific">Phytoactinopolyspora halotolerans</name>
    <dbReference type="NCBI Taxonomy" id="1981512"/>
    <lineage>
        <taxon>Bacteria</taxon>
        <taxon>Bacillati</taxon>
        <taxon>Actinomycetota</taxon>
        <taxon>Actinomycetes</taxon>
        <taxon>Jiangellales</taxon>
        <taxon>Jiangellaceae</taxon>
        <taxon>Phytoactinopolyspora</taxon>
    </lineage>
</organism>
<dbReference type="AlphaFoldDB" id="A0A6L9RZZ2"/>
<gene>
    <name evidence="6" type="ORF">G1H10_00045</name>
</gene>
<keyword evidence="1" id="KW-0805">Transcription regulation</keyword>
<evidence type="ECO:0000256" key="4">
    <source>
        <dbReference type="PROSITE-ProRule" id="PRU00335"/>
    </source>
</evidence>
<name>A0A6L9RZZ2_9ACTN</name>
<proteinExistence type="predicted"/>
<dbReference type="PANTHER" id="PTHR30055:SF234">
    <property type="entry name" value="HTH-TYPE TRANSCRIPTIONAL REGULATOR BETI"/>
    <property type="match status" value="1"/>
</dbReference>
<dbReference type="RefSeq" id="WP_163730928.1">
    <property type="nucleotide sequence ID" value="NZ_JAAGOA010000001.1"/>
</dbReference>
<feature type="domain" description="HTH tetR-type" evidence="5">
    <location>
        <begin position="19"/>
        <end position="79"/>
    </location>
</feature>
<dbReference type="InterPro" id="IPR050109">
    <property type="entry name" value="HTH-type_TetR-like_transc_reg"/>
</dbReference>
<protein>
    <submittedName>
        <fullName evidence="6">TetR/AcrR family transcriptional regulator</fullName>
    </submittedName>
</protein>
<sequence>MNTESTRAGAAGRGGTRRRLSGDDWARAALTAIGEGGLGAVAVEPLAARLGTTKGSFYWHFANREALIEAALKLWEHEHTESLISRIEADSDPSARLRQLFALVVGYSRNDSIEVALLATADHPLVAPVMRRVTERRVSYVASLFEELAVPPAEARRRALLAVSVYLGHIQFAHAAPDTLPTDPDEWRLHIEEMSDTLLPKPGQTR</sequence>
<reference evidence="6 7" key="1">
    <citation type="submission" date="2020-02" db="EMBL/GenBank/DDBJ databases">
        <authorList>
            <person name="Li X.-J."/>
            <person name="Han X.-M."/>
        </authorList>
    </citation>
    <scope>NUCLEOTIDE SEQUENCE [LARGE SCALE GENOMIC DNA]</scope>
    <source>
        <strain evidence="6 7">CCTCC AB 2017055</strain>
    </source>
</reference>
<keyword evidence="2 4" id="KW-0238">DNA-binding</keyword>
<accession>A0A6L9RZZ2</accession>
<evidence type="ECO:0000313" key="6">
    <source>
        <dbReference type="EMBL" id="NED98555.1"/>
    </source>
</evidence>
<dbReference type="InterPro" id="IPR001647">
    <property type="entry name" value="HTH_TetR"/>
</dbReference>
<dbReference type="Proteomes" id="UP000475214">
    <property type="component" value="Unassembled WGS sequence"/>
</dbReference>
<keyword evidence="7" id="KW-1185">Reference proteome</keyword>
<dbReference type="SUPFAM" id="SSF46689">
    <property type="entry name" value="Homeodomain-like"/>
    <property type="match status" value="1"/>
</dbReference>
<evidence type="ECO:0000256" key="1">
    <source>
        <dbReference type="ARBA" id="ARBA00023015"/>
    </source>
</evidence>
<evidence type="ECO:0000259" key="5">
    <source>
        <dbReference type="PROSITE" id="PS50977"/>
    </source>
</evidence>
<evidence type="ECO:0000256" key="2">
    <source>
        <dbReference type="ARBA" id="ARBA00023125"/>
    </source>
</evidence>
<evidence type="ECO:0000256" key="3">
    <source>
        <dbReference type="ARBA" id="ARBA00023163"/>
    </source>
</evidence>
<dbReference type="Pfam" id="PF00440">
    <property type="entry name" value="TetR_N"/>
    <property type="match status" value="1"/>
</dbReference>
<dbReference type="InterPro" id="IPR009057">
    <property type="entry name" value="Homeodomain-like_sf"/>
</dbReference>
<dbReference type="GO" id="GO:0000976">
    <property type="term" value="F:transcription cis-regulatory region binding"/>
    <property type="evidence" value="ECO:0007669"/>
    <property type="project" value="TreeGrafter"/>
</dbReference>
<dbReference type="GO" id="GO:0003700">
    <property type="term" value="F:DNA-binding transcription factor activity"/>
    <property type="evidence" value="ECO:0007669"/>
    <property type="project" value="TreeGrafter"/>
</dbReference>
<comment type="caution">
    <text evidence="6">The sequence shown here is derived from an EMBL/GenBank/DDBJ whole genome shotgun (WGS) entry which is preliminary data.</text>
</comment>
<feature type="DNA-binding region" description="H-T-H motif" evidence="4">
    <location>
        <begin position="42"/>
        <end position="61"/>
    </location>
</feature>
<dbReference type="PANTHER" id="PTHR30055">
    <property type="entry name" value="HTH-TYPE TRANSCRIPTIONAL REGULATOR RUTR"/>
    <property type="match status" value="1"/>
</dbReference>
<evidence type="ECO:0000313" key="7">
    <source>
        <dbReference type="Proteomes" id="UP000475214"/>
    </source>
</evidence>
<dbReference type="Gene3D" id="1.10.357.10">
    <property type="entry name" value="Tetracycline Repressor, domain 2"/>
    <property type="match status" value="1"/>
</dbReference>
<dbReference type="PROSITE" id="PS50977">
    <property type="entry name" value="HTH_TETR_2"/>
    <property type="match status" value="1"/>
</dbReference>
<keyword evidence="3" id="KW-0804">Transcription</keyword>